<proteinExistence type="inferred from homology"/>
<feature type="region of interest" description="Disordered" evidence="10">
    <location>
        <begin position="96"/>
        <end position="121"/>
    </location>
</feature>
<evidence type="ECO:0000256" key="1">
    <source>
        <dbReference type="ARBA" id="ARBA00004162"/>
    </source>
</evidence>
<accession>A0A6N7WM21</accession>
<evidence type="ECO:0000256" key="4">
    <source>
        <dbReference type="ARBA" id="ARBA00022475"/>
    </source>
</evidence>
<gene>
    <name evidence="11" type="primary">yajC</name>
    <name evidence="11" type="ORF">FYJ82_00120</name>
</gene>
<keyword evidence="9" id="KW-0472">Membrane</keyword>
<dbReference type="EMBL" id="VUNP01000001">
    <property type="protein sequence ID" value="MST52875.1"/>
    <property type="molecule type" value="Genomic_DNA"/>
</dbReference>
<reference evidence="11 12" key="1">
    <citation type="submission" date="2019-08" db="EMBL/GenBank/DDBJ databases">
        <title>In-depth cultivation of the pig gut microbiome towards novel bacterial diversity and tailored functional studies.</title>
        <authorList>
            <person name="Wylensek D."/>
            <person name="Hitch T.C.A."/>
            <person name="Clavel T."/>
        </authorList>
    </citation>
    <scope>NUCLEOTIDE SEQUENCE [LARGE SCALE GENOMIC DNA]</scope>
    <source>
        <strain evidence="11 12">BL-178-WT-3A</strain>
    </source>
</reference>
<feature type="compositionally biased region" description="Acidic residues" evidence="10">
    <location>
        <begin position="96"/>
        <end position="113"/>
    </location>
</feature>
<evidence type="ECO:0000256" key="2">
    <source>
        <dbReference type="ARBA" id="ARBA00006742"/>
    </source>
</evidence>
<dbReference type="Pfam" id="PF02699">
    <property type="entry name" value="YajC"/>
    <property type="match status" value="1"/>
</dbReference>
<dbReference type="InterPro" id="IPR003849">
    <property type="entry name" value="Preprotein_translocase_YajC"/>
</dbReference>
<dbReference type="GO" id="GO:0015031">
    <property type="term" value="P:protein transport"/>
    <property type="evidence" value="ECO:0007669"/>
    <property type="project" value="UniProtKB-KW"/>
</dbReference>
<dbReference type="PRINTS" id="PR01853">
    <property type="entry name" value="YAJCTRNLCASE"/>
</dbReference>
<evidence type="ECO:0000256" key="7">
    <source>
        <dbReference type="ARBA" id="ARBA00022989"/>
    </source>
</evidence>
<evidence type="ECO:0000313" key="11">
    <source>
        <dbReference type="EMBL" id="MST52875.1"/>
    </source>
</evidence>
<dbReference type="OrthoDB" id="9800132at2"/>
<dbReference type="SMART" id="SM01323">
    <property type="entry name" value="YajC"/>
    <property type="match status" value="1"/>
</dbReference>
<dbReference type="NCBIfam" id="TIGR00739">
    <property type="entry name" value="yajC"/>
    <property type="match status" value="1"/>
</dbReference>
<evidence type="ECO:0000256" key="9">
    <source>
        <dbReference type="ARBA" id="ARBA00023136"/>
    </source>
</evidence>
<dbReference type="NCBIfam" id="NF005100">
    <property type="entry name" value="PRK06531.1"/>
    <property type="match status" value="1"/>
</dbReference>
<keyword evidence="5" id="KW-0812">Transmembrane</keyword>
<evidence type="ECO:0000256" key="6">
    <source>
        <dbReference type="ARBA" id="ARBA00022927"/>
    </source>
</evidence>
<keyword evidence="8" id="KW-0811">Translocation</keyword>
<dbReference type="PANTHER" id="PTHR33909:SF1">
    <property type="entry name" value="SEC TRANSLOCON ACCESSORY COMPLEX SUBUNIT YAJC"/>
    <property type="match status" value="1"/>
</dbReference>
<evidence type="ECO:0000256" key="3">
    <source>
        <dbReference type="ARBA" id="ARBA00022448"/>
    </source>
</evidence>
<protein>
    <submittedName>
        <fullName evidence="11">Preprotein translocase subunit YajC</fullName>
    </submittedName>
</protein>
<keyword evidence="4" id="KW-1003">Cell membrane</keyword>
<sequence length="121" mass="13492">MGTIIMLVVMIGLLWFMQRSQRKQAQERQDQLNALNKGDEIVTIGGLYGIIDEVDTDNKKMVLDVDGVYLTFELSALKRVVNKAAQDTIETTVIEEVETPVEEDQAIEADSDSDTAVKSED</sequence>
<dbReference type="AlphaFoldDB" id="A0A6N7WM21"/>
<name>A0A6N7WM21_STRAY</name>
<dbReference type="GO" id="GO:0005886">
    <property type="term" value="C:plasma membrane"/>
    <property type="evidence" value="ECO:0007669"/>
    <property type="project" value="UniProtKB-SubCell"/>
</dbReference>
<comment type="similarity">
    <text evidence="2">Belongs to the YajC family.</text>
</comment>
<keyword evidence="6" id="KW-0653">Protein transport</keyword>
<evidence type="ECO:0000256" key="10">
    <source>
        <dbReference type="SAM" id="MobiDB-lite"/>
    </source>
</evidence>
<keyword evidence="3" id="KW-0813">Transport</keyword>
<comment type="caution">
    <text evidence="11">The sequence shown here is derived from an EMBL/GenBank/DDBJ whole genome shotgun (WGS) entry which is preliminary data.</text>
</comment>
<evidence type="ECO:0000256" key="5">
    <source>
        <dbReference type="ARBA" id="ARBA00022692"/>
    </source>
</evidence>
<dbReference type="RefSeq" id="WP_154454107.1">
    <property type="nucleotide sequence ID" value="NZ_BRXN01000020.1"/>
</dbReference>
<evidence type="ECO:0000256" key="8">
    <source>
        <dbReference type="ARBA" id="ARBA00023010"/>
    </source>
</evidence>
<dbReference type="PANTHER" id="PTHR33909">
    <property type="entry name" value="SEC TRANSLOCON ACCESSORY COMPLEX SUBUNIT YAJC"/>
    <property type="match status" value="1"/>
</dbReference>
<comment type="subcellular location">
    <subcellularLocation>
        <location evidence="1">Cell membrane</location>
        <topology evidence="1">Single-pass membrane protein</topology>
    </subcellularLocation>
</comment>
<evidence type="ECO:0000313" key="12">
    <source>
        <dbReference type="Proteomes" id="UP000471052"/>
    </source>
</evidence>
<organism evidence="11 12">
    <name type="scientific">Streptococcus alactolyticus</name>
    <dbReference type="NCBI Taxonomy" id="29389"/>
    <lineage>
        <taxon>Bacteria</taxon>
        <taxon>Bacillati</taxon>
        <taxon>Bacillota</taxon>
        <taxon>Bacilli</taxon>
        <taxon>Lactobacillales</taxon>
        <taxon>Streptococcaceae</taxon>
        <taxon>Streptococcus</taxon>
    </lineage>
</organism>
<dbReference type="Proteomes" id="UP000471052">
    <property type="component" value="Unassembled WGS sequence"/>
</dbReference>
<keyword evidence="7" id="KW-1133">Transmembrane helix</keyword>